<sequence length="239" mass="26262">MFGLLVKSNSLILFGTLLSCVHGRPNGAPEDACFYMTPRHLHPHTSRKVFPQSGDGFYNITVSSNTFRPDRPIKVTLWGPPFKGFMMVAAEEGAIDWPTGIFYPENRDAKTLYCLDRGDTVTHSNNSYKTEVSVLWYGPENTNLDQVQFIATIVVNITTYYTNIKSGFLTPDPNVAALRGQAGEGASSIADPWLTGNAASTRRGGANVWTQRLGAGRGIGGLGGGRSQWMDPLMWKKKR</sequence>
<dbReference type="EMBL" id="JAEAOA010001385">
    <property type="protein sequence ID" value="KAK3583791.1"/>
    <property type="molecule type" value="Genomic_DNA"/>
</dbReference>
<evidence type="ECO:0000256" key="8">
    <source>
        <dbReference type="ARBA" id="ARBA00023022"/>
    </source>
</evidence>
<keyword evidence="4" id="KW-0929">Antimicrobial</keyword>
<feature type="signal peptide" evidence="9">
    <location>
        <begin position="1"/>
        <end position="23"/>
    </location>
</feature>
<dbReference type="GO" id="GO:0045087">
    <property type="term" value="P:innate immune response"/>
    <property type="evidence" value="ECO:0007669"/>
    <property type="project" value="UniProtKB-KW"/>
</dbReference>
<dbReference type="InterPro" id="IPR051237">
    <property type="entry name" value="Ferric-chelate_Red/DefProt"/>
</dbReference>
<dbReference type="InterPro" id="IPR042307">
    <property type="entry name" value="Reeler_sf"/>
</dbReference>
<evidence type="ECO:0000256" key="5">
    <source>
        <dbReference type="ARBA" id="ARBA00022588"/>
    </source>
</evidence>
<keyword evidence="5" id="KW-0399">Innate immunity</keyword>
<reference evidence="11" key="3">
    <citation type="submission" date="2023-05" db="EMBL/GenBank/DDBJ databases">
        <authorList>
            <person name="Smith C.H."/>
        </authorList>
    </citation>
    <scope>NUCLEOTIDE SEQUENCE</scope>
    <source>
        <strain evidence="11">CHS0354</strain>
        <tissue evidence="11">Mantle</tissue>
    </source>
</reference>
<keyword evidence="7" id="KW-0391">Immunity</keyword>
<evidence type="ECO:0000256" key="2">
    <source>
        <dbReference type="ARBA" id="ARBA00008501"/>
    </source>
</evidence>
<reference evidence="11" key="1">
    <citation type="journal article" date="2021" name="Genome Biol. Evol.">
        <title>A High-Quality Reference Genome for a Parasitic Bivalve with Doubly Uniparental Inheritance (Bivalvia: Unionida).</title>
        <authorList>
            <person name="Smith C.H."/>
        </authorList>
    </citation>
    <scope>NUCLEOTIDE SEQUENCE</scope>
    <source>
        <strain evidence="11">CHS0354</strain>
    </source>
</reference>
<dbReference type="Gene3D" id="2.60.40.4060">
    <property type="entry name" value="Reeler domain"/>
    <property type="match status" value="1"/>
</dbReference>
<comment type="similarity">
    <text evidence="2">Belongs to the insect defense protein family.</text>
</comment>
<evidence type="ECO:0000313" key="11">
    <source>
        <dbReference type="EMBL" id="KAK3583791.1"/>
    </source>
</evidence>
<dbReference type="Pfam" id="PF02014">
    <property type="entry name" value="Reeler"/>
    <property type="match status" value="1"/>
</dbReference>
<keyword evidence="8" id="KW-0044">Antibiotic</keyword>
<feature type="domain" description="Reelin" evidence="10">
    <location>
        <begin position="18"/>
        <end position="186"/>
    </location>
</feature>
<evidence type="ECO:0000256" key="9">
    <source>
        <dbReference type="SAM" id="SignalP"/>
    </source>
</evidence>
<evidence type="ECO:0000256" key="3">
    <source>
        <dbReference type="ARBA" id="ARBA00022525"/>
    </source>
</evidence>
<dbReference type="InterPro" id="IPR002861">
    <property type="entry name" value="Reeler_dom"/>
</dbReference>
<accession>A0AAE0S1S5</accession>
<keyword evidence="6 9" id="KW-0732">Signal</keyword>
<dbReference type="PROSITE" id="PS51257">
    <property type="entry name" value="PROKAR_LIPOPROTEIN"/>
    <property type="match status" value="1"/>
</dbReference>
<dbReference type="GO" id="GO:0005576">
    <property type="term" value="C:extracellular region"/>
    <property type="evidence" value="ECO:0007669"/>
    <property type="project" value="UniProtKB-SubCell"/>
</dbReference>
<dbReference type="Proteomes" id="UP001195483">
    <property type="component" value="Unassembled WGS sequence"/>
</dbReference>
<keyword evidence="12" id="KW-1185">Reference proteome</keyword>
<evidence type="ECO:0000256" key="4">
    <source>
        <dbReference type="ARBA" id="ARBA00022529"/>
    </source>
</evidence>
<gene>
    <name evidence="11" type="ORF">CHS0354_022834</name>
</gene>
<dbReference type="AlphaFoldDB" id="A0AAE0S1S5"/>
<feature type="chain" id="PRO_5042036977" description="Reelin domain-containing protein" evidence="9">
    <location>
        <begin position="24"/>
        <end position="239"/>
    </location>
</feature>
<evidence type="ECO:0000256" key="1">
    <source>
        <dbReference type="ARBA" id="ARBA00004613"/>
    </source>
</evidence>
<organism evidence="11 12">
    <name type="scientific">Potamilus streckersoni</name>
    <dbReference type="NCBI Taxonomy" id="2493646"/>
    <lineage>
        <taxon>Eukaryota</taxon>
        <taxon>Metazoa</taxon>
        <taxon>Spiralia</taxon>
        <taxon>Lophotrochozoa</taxon>
        <taxon>Mollusca</taxon>
        <taxon>Bivalvia</taxon>
        <taxon>Autobranchia</taxon>
        <taxon>Heteroconchia</taxon>
        <taxon>Palaeoheterodonta</taxon>
        <taxon>Unionida</taxon>
        <taxon>Unionoidea</taxon>
        <taxon>Unionidae</taxon>
        <taxon>Ambleminae</taxon>
        <taxon>Lampsilini</taxon>
        <taxon>Potamilus</taxon>
    </lineage>
</organism>
<keyword evidence="3" id="KW-0964">Secreted</keyword>
<evidence type="ECO:0000256" key="6">
    <source>
        <dbReference type="ARBA" id="ARBA00022729"/>
    </source>
</evidence>
<comment type="subcellular location">
    <subcellularLocation>
        <location evidence="1">Secreted</location>
    </subcellularLocation>
</comment>
<reference evidence="11" key="2">
    <citation type="journal article" date="2021" name="Genome Biol. Evol.">
        <title>Developing a high-quality reference genome for a parasitic bivalve with doubly uniparental inheritance (Bivalvia: Unionida).</title>
        <authorList>
            <person name="Smith C.H."/>
        </authorList>
    </citation>
    <scope>NUCLEOTIDE SEQUENCE</scope>
    <source>
        <strain evidence="11">CHS0354</strain>
        <tissue evidence="11">Mantle</tissue>
    </source>
</reference>
<comment type="caution">
    <text evidence="11">The sequence shown here is derived from an EMBL/GenBank/DDBJ whole genome shotgun (WGS) entry which is preliminary data.</text>
</comment>
<dbReference type="PANTHER" id="PTHR45828:SF9">
    <property type="entry name" value="CELL WALL INTEGRITY AND STRESS RESPONSE COMPONENT 4-LIKE-RELATED"/>
    <property type="match status" value="1"/>
</dbReference>
<dbReference type="GO" id="GO:0016020">
    <property type="term" value="C:membrane"/>
    <property type="evidence" value="ECO:0007669"/>
    <property type="project" value="TreeGrafter"/>
</dbReference>
<evidence type="ECO:0000313" key="12">
    <source>
        <dbReference type="Proteomes" id="UP001195483"/>
    </source>
</evidence>
<evidence type="ECO:0000256" key="7">
    <source>
        <dbReference type="ARBA" id="ARBA00022859"/>
    </source>
</evidence>
<dbReference type="CDD" id="cd08544">
    <property type="entry name" value="Reeler"/>
    <property type="match status" value="1"/>
</dbReference>
<proteinExistence type="inferred from homology"/>
<protein>
    <recommendedName>
        <fullName evidence="10">Reelin domain-containing protein</fullName>
    </recommendedName>
</protein>
<dbReference type="GO" id="GO:0042742">
    <property type="term" value="P:defense response to bacterium"/>
    <property type="evidence" value="ECO:0007669"/>
    <property type="project" value="UniProtKB-KW"/>
</dbReference>
<name>A0AAE0S1S5_9BIVA</name>
<dbReference type="PANTHER" id="PTHR45828">
    <property type="entry name" value="CYTOCHROME B561/FERRIC REDUCTASE TRANSMEMBRANE"/>
    <property type="match status" value="1"/>
</dbReference>
<evidence type="ECO:0000259" key="10">
    <source>
        <dbReference type="PROSITE" id="PS51019"/>
    </source>
</evidence>
<dbReference type="PROSITE" id="PS51019">
    <property type="entry name" value="REELIN"/>
    <property type="match status" value="1"/>
</dbReference>